<dbReference type="AlphaFoldDB" id="A0AA86QNM5"/>
<organism evidence="2">
    <name type="scientific">Hexamita inflata</name>
    <dbReference type="NCBI Taxonomy" id="28002"/>
    <lineage>
        <taxon>Eukaryota</taxon>
        <taxon>Metamonada</taxon>
        <taxon>Diplomonadida</taxon>
        <taxon>Hexamitidae</taxon>
        <taxon>Hexamitinae</taxon>
        <taxon>Hexamita</taxon>
    </lineage>
</organism>
<gene>
    <name evidence="1" type="ORF">HINF_LOCUS22632</name>
    <name evidence="3" type="ORF">HINF_LOCUS27247</name>
    <name evidence="4" type="ORF">HINF_LOCUS42409</name>
    <name evidence="2" type="ORF">HINF_LOCUS50674</name>
</gene>
<dbReference type="EMBL" id="CAXDID020000173">
    <property type="protein sequence ID" value="CAL6047858.1"/>
    <property type="molecule type" value="Genomic_DNA"/>
</dbReference>
<reference evidence="3 5" key="2">
    <citation type="submission" date="2024-07" db="EMBL/GenBank/DDBJ databases">
        <authorList>
            <person name="Akdeniz Z."/>
        </authorList>
    </citation>
    <scope>NUCLEOTIDE SEQUENCE [LARGE SCALE GENOMIC DNA]</scope>
</reference>
<dbReference type="EMBL" id="CATOUU010000964">
    <property type="protein sequence ID" value="CAI9963029.1"/>
    <property type="molecule type" value="Genomic_DNA"/>
</dbReference>
<proteinExistence type="predicted"/>
<comment type="caution">
    <text evidence="2">The sequence shown here is derived from an EMBL/GenBank/DDBJ whole genome shotgun (WGS) entry which is preliminary data.</text>
</comment>
<name>A0AA86QNM5_9EUKA</name>
<keyword evidence="5" id="KW-1185">Reference proteome</keyword>
<dbReference type="Proteomes" id="UP001642409">
    <property type="component" value="Unassembled WGS sequence"/>
</dbReference>
<dbReference type="EMBL" id="CATOUU010000590">
    <property type="protein sequence ID" value="CAI9934987.1"/>
    <property type="molecule type" value="Genomic_DNA"/>
</dbReference>
<evidence type="ECO:0000313" key="1">
    <source>
        <dbReference type="EMBL" id="CAI9934987.1"/>
    </source>
</evidence>
<evidence type="ECO:0000313" key="3">
    <source>
        <dbReference type="EMBL" id="CAL6020055.1"/>
    </source>
</evidence>
<dbReference type="EMBL" id="CAXDID020000084">
    <property type="protein sequence ID" value="CAL6020055.1"/>
    <property type="molecule type" value="Genomic_DNA"/>
</dbReference>
<protein>
    <submittedName>
        <fullName evidence="3">Hypothetical_protein</fullName>
    </submittedName>
</protein>
<reference evidence="2" key="1">
    <citation type="submission" date="2023-06" db="EMBL/GenBank/DDBJ databases">
        <authorList>
            <person name="Kurt Z."/>
        </authorList>
    </citation>
    <scope>NUCLEOTIDE SEQUENCE</scope>
</reference>
<evidence type="ECO:0000313" key="2">
    <source>
        <dbReference type="EMBL" id="CAI9963029.1"/>
    </source>
</evidence>
<accession>A0AA86QNM5</accession>
<evidence type="ECO:0000313" key="4">
    <source>
        <dbReference type="EMBL" id="CAL6047858.1"/>
    </source>
</evidence>
<sequence length="124" mass="14463">MNICTFRQKKLFKTVTTTAFYQIQNGCIVLFYYDRKTKVEYFYRISDLLQTQNGENIVLRDPHKAIELQIQGTLEHDSVEQQCNSESDIYLGFESNGHKVYSQDSDTLEHVSFSPGTQARSFFE</sequence>
<evidence type="ECO:0000313" key="5">
    <source>
        <dbReference type="Proteomes" id="UP001642409"/>
    </source>
</evidence>